<gene>
    <name evidence="7" type="primary">OPCML</name>
    <name evidence="7" type="ORF">AWC38_SpisGene17983</name>
</gene>
<dbReference type="Gene3D" id="3.90.1750.10">
    <property type="entry name" value="Hect, E3 ligase catalytic domains"/>
    <property type="match status" value="1"/>
</dbReference>
<evidence type="ECO:0000259" key="5">
    <source>
        <dbReference type="PROSITE" id="PS50237"/>
    </source>
</evidence>
<dbReference type="Gene3D" id="2.60.40.10">
    <property type="entry name" value="Immunoglobulins"/>
    <property type="match status" value="2"/>
</dbReference>
<evidence type="ECO:0000313" key="7">
    <source>
        <dbReference type="EMBL" id="PFX17682.1"/>
    </source>
</evidence>
<comment type="caution">
    <text evidence="4">Lacks conserved residue(s) required for the propagation of feature annotation.</text>
</comment>
<evidence type="ECO:0000256" key="1">
    <source>
        <dbReference type="ARBA" id="ARBA00022729"/>
    </source>
</evidence>
<proteinExistence type="predicted"/>
<dbReference type="InterPro" id="IPR050958">
    <property type="entry name" value="Cell_Adh-Cytoskel_Orgn"/>
</dbReference>
<dbReference type="SMART" id="SM00408">
    <property type="entry name" value="IGc2"/>
    <property type="match status" value="2"/>
</dbReference>
<keyword evidence="3" id="KW-1015">Disulfide bond</keyword>
<feature type="domain" description="Ig-like" evidence="6">
    <location>
        <begin position="273"/>
        <end position="353"/>
    </location>
</feature>
<evidence type="ECO:0000256" key="2">
    <source>
        <dbReference type="ARBA" id="ARBA00022786"/>
    </source>
</evidence>
<keyword evidence="2 4" id="KW-0833">Ubl conjugation pathway</keyword>
<dbReference type="InterPro" id="IPR036179">
    <property type="entry name" value="Ig-like_dom_sf"/>
</dbReference>
<evidence type="ECO:0000259" key="6">
    <source>
        <dbReference type="PROSITE" id="PS50835"/>
    </source>
</evidence>
<dbReference type="PROSITE" id="PS50835">
    <property type="entry name" value="IG_LIKE"/>
    <property type="match status" value="2"/>
</dbReference>
<reference evidence="8" key="1">
    <citation type="journal article" date="2017" name="bioRxiv">
        <title>Comparative analysis of the genomes of Stylophora pistillata and Acropora digitifera provides evidence for extensive differences between species of corals.</title>
        <authorList>
            <person name="Voolstra C.R."/>
            <person name="Li Y."/>
            <person name="Liew Y.J."/>
            <person name="Baumgarten S."/>
            <person name="Zoccola D."/>
            <person name="Flot J.-F."/>
            <person name="Tambutte S."/>
            <person name="Allemand D."/>
            <person name="Aranda M."/>
        </authorList>
    </citation>
    <scope>NUCLEOTIDE SEQUENCE [LARGE SCALE GENOMIC DNA]</scope>
</reference>
<dbReference type="InterPro" id="IPR007110">
    <property type="entry name" value="Ig-like_dom"/>
</dbReference>
<accession>A0A2B4RN69</accession>
<dbReference type="STRING" id="50429.A0A2B4RN69"/>
<protein>
    <submittedName>
        <fullName evidence="7">Opioid-binding protein/cell adhesion molecule</fullName>
    </submittedName>
</protein>
<evidence type="ECO:0000313" key="8">
    <source>
        <dbReference type="Proteomes" id="UP000225706"/>
    </source>
</evidence>
<keyword evidence="1" id="KW-0732">Signal</keyword>
<dbReference type="PANTHER" id="PTHR45080:SF8">
    <property type="entry name" value="IG-LIKE DOMAIN-CONTAINING PROTEIN"/>
    <property type="match status" value="1"/>
</dbReference>
<dbReference type="PROSITE" id="PS50237">
    <property type="entry name" value="HECT"/>
    <property type="match status" value="1"/>
</dbReference>
<comment type="caution">
    <text evidence="7">The sequence shown here is derived from an EMBL/GenBank/DDBJ whole genome shotgun (WGS) entry which is preliminary data.</text>
</comment>
<dbReference type="InterPro" id="IPR000569">
    <property type="entry name" value="HECT_dom"/>
</dbReference>
<keyword evidence="8" id="KW-1185">Reference proteome</keyword>
<name>A0A2B4RN69_STYPI</name>
<dbReference type="CDD" id="cd00096">
    <property type="entry name" value="Ig"/>
    <property type="match status" value="1"/>
</dbReference>
<dbReference type="GO" id="GO:0004842">
    <property type="term" value="F:ubiquitin-protein transferase activity"/>
    <property type="evidence" value="ECO:0007669"/>
    <property type="project" value="InterPro"/>
</dbReference>
<dbReference type="InterPro" id="IPR003599">
    <property type="entry name" value="Ig_sub"/>
</dbReference>
<feature type="domain" description="Ig-like" evidence="6">
    <location>
        <begin position="185"/>
        <end position="270"/>
    </location>
</feature>
<dbReference type="GO" id="GO:0007156">
    <property type="term" value="P:homophilic cell adhesion via plasma membrane adhesion molecules"/>
    <property type="evidence" value="ECO:0007669"/>
    <property type="project" value="TreeGrafter"/>
</dbReference>
<dbReference type="AlphaFoldDB" id="A0A2B4RN69"/>
<dbReference type="SMART" id="SM00409">
    <property type="entry name" value="IG"/>
    <property type="match status" value="2"/>
</dbReference>
<organism evidence="7 8">
    <name type="scientific">Stylophora pistillata</name>
    <name type="common">Smooth cauliflower coral</name>
    <dbReference type="NCBI Taxonomy" id="50429"/>
    <lineage>
        <taxon>Eukaryota</taxon>
        <taxon>Metazoa</taxon>
        <taxon>Cnidaria</taxon>
        <taxon>Anthozoa</taxon>
        <taxon>Hexacorallia</taxon>
        <taxon>Scleractinia</taxon>
        <taxon>Astrocoeniina</taxon>
        <taxon>Pocilloporidae</taxon>
        <taxon>Stylophora</taxon>
    </lineage>
</organism>
<dbReference type="SUPFAM" id="SSF56204">
    <property type="entry name" value="Hect, E3 ligase catalytic domain"/>
    <property type="match status" value="1"/>
</dbReference>
<dbReference type="PANTHER" id="PTHR45080">
    <property type="entry name" value="CONTACTIN 5"/>
    <property type="match status" value="1"/>
</dbReference>
<dbReference type="Pfam" id="PF13927">
    <property type="entry name" value="Ig_3"/>
    <property type="match status" value="2"/>
</dbReference>
<evidence type="ECO:0000256" key="4">
    <source>
        <dbReference type="PROSITE-ProRule" id="PRU00104"/>
    </source>
</evidence>
<feature type="domain" description="HECT" evidence="5">
    <location>
        <begin position="18"/>
        <end position="58"/>
    </location>
</feature>
<dbReference type="EMBL" id="LSMT01000456">
    <property type="protein sequence ID" value="PFX17682.1"/>
    <property type="molecule type" value="Genomic_DNA"/>
</dbReference>
<evidence type="ECO:0000256" key="3">
    <source>
        <dbReference type="ARBA" id="ARBA00023157"/>
    </source>
</evidence>
<dbReference type="InterPro" id="IPR003598">
    <property type="entry name" value="Ig_sub2"/>
</dbReference>
<dbReference type="SUPFAM" id="SSF48726">
    <property type="entry name" value="Immunoglobulin"/>
    <property type="match status" value="2"/>
</dbReference>
<dbReference type="GO" id="GO:0005886">
    <property type="term" value="C:plasma membrane"/>
    <property type="evidence" value="ECO:0007669"/>
    <property type="project" value="TreeGrafter"/>
</dbReference>
<dbReference type="Proteomes" id="UP000225706">
    <property type="component" value="Unassembled WGS sequence"/>
</dbReference>
<dbReference type="OrthoDB" id="5989357at2759"/>
<dbReference type="InterPro" id="IPR013783">
    <property type="entry name" value="Ig-like_fold"/>
</dbReference>
<dbReference type="InterPro" id="IPR035983">
    <property type="entry name" value="Hect_E3_ubiquitin_ligase"/>
</dbReference>
<sequence length="396" mass="43205">MYIKSRICANQAHQKKCHEVKIQGAHHEIKIRFLGEEGIDSGALRREFLAEVVPAIRNTLFSGDTPIDFTVHVQNGDFPARGLIVASSVAQEEPPPSFLDQKTFEMLVKNEVDILNLTAEKDLTQSERQLSDSIRNNIDRHRDTILERGYTGLVSMAHIEDIVRSLTKLGKAKPKALHFKLREPPEVVVSNDQDVCEGSSVTLSCNATGKPTPNITWTKEGENGTNSGPLPSVDGVYVISNSSRSSNGTYRCTASNGVGDPVNQTTKVIVGNPSSVDGVFISSNTAVEGYPYHLSCEVSGVPVSSVSWIKVTSGERHAGKLLNFTNISRNDTGNYTCEASNRCGNDSKTEAINVFSGLNYSDNSPQRSKNVLLQVAIQGQICKYPDNIKMSCDCRS</sequence>